<reference evidence="2" key="1">
    <citation type="submission" date="2020-10" db="EMBL/GenBank/DDBJ databases">
        <authorList>
            <person name="Gilroy R."/>
        </authorList>
    </citation>
    <scope>NUCLEOTIDE SEQUENCE</scope>
    <source>
        <strain evidence="2">ChiGjej1B1-22543</strain>
    </source>
</reference>
<organism evidence="2 3">
    <name type="scientific">Candidatus Alloenteromonas pullicola</name>
    <dbReference type="NCBI Taxonomy" id="2840784"/>
    <lineage>
        <taxon>Bacteria</taxon>
        <taxon>Bacillati</taxon>
        <taxon>Bacillota</taxon>
        <taxon>Bacillota incertae sedis</taxon>
        <taxon>Candidatus Alloenteromonas</taxon>
    </lineage>
</organism>
<evidence type="ECO:0000313" key="2">
    <source>
        <dbReference type="EMBL" id="HIU45471.1"/>
    </source>
</evidence>
<dbReference type="Proteomes" id="UP000824070">
    <property type="component" value="Unassembled WGS sequence"/>
</dbReference>
<keyword evidence="1" id="KW-0812">Transmembrane</keyword>
<gene>
    <name evidence="2" type="ORF">IAC52_04155</name>
</gene>
<name>A0A9D1S3C7_9FIRM</name>
<feature type="transmembrane region" description="Helical" evidence="1">
    <location>
        <begin position="71"/>
        <end position="94"/>
    </location>
</feature>
<protein>
    <submittedName>
        <fullName evidence="2">Uncharacterized protein</fullName>
    </submittedName>
</protein>
<reference evidence="2" key="2">
    <citation type="journal article" date="2021" name="PeerJ">
        <title>Extensive microbial diversity within the chicken gut microbiome revealed by metagenomics and culture.</title>
        <authorList>
            <person name="Gilroy R."/>
            <person name="Ravi A."/>
            <person name="Getino M."/>
            <person name="Pursley I."/>
            <person name="Horton D.L."/>
            <person name="Alikhan N.F."/>
            <person name="Baker D."/>
            <person name="Gharbi K."/>
            <person name="Hall N."/>
            <person name="Watson M."/>
            <person name="Adriaenssens E.M."/>
            <person name="Foster-Nyarko E."/>
            <person name="Jarju S."/>
            <person name="Secka A."/>
            <person name="Antonio M."/>
            <person name="Oren A."/>
            <person name="Chaudhuri R.R."/>
            <person name="La Ragione R."/>
            <person name="Hildebrand F."/>
            <person name="Pallen M.J."/>
        </authorList>
    </citation>
    <scope>NUCLEOTIDE SEQUENCE</scope>
    <source>
        <strain evidence="2">ChiGjej1B1-22543</strain>
    </source>
</reference>
<sequence>MENRGVESGYKKEYLDRLSRKDRSIKIALFVIPCALLLIMTIGMFLPIFGIKNGPKDETVENISLFKAHAFYFSHAALSINTLAIASGLVYLILPSTPEYRFAKITYYTLLSLAISVSVASYCLDWMNFIRDK</sequence>
<feature type="transmembrane region" description="Helical" evidence="1">
    <location>
        <begin position="106"/>
        <end position="127"/>
    </location>
</feature>
<dbReference type="AlphaFoldDB" id="A0A9D1S3C7"/>
<evidence type="ECO:0000313" key="3">
    <source>
        <dbReference type="Proteomes" id="UP000824070"/>
    </source>
</evidence>
<keyword evidence="1" id="KW-0472">Membrane</keyword>
<proteinExistence type="predicted"/>
<keyword evidence="1" id="KW-1133">Transmembrane helix</keyword>
<dbReference type="EMBL" id="DVMV01000032">
    <property type="protein sequence ID" value="HIU45471.1"/>
    <property type="molecule type" value="Genomic_DNA"/>
</dbReference>
<evidence type="ECO:0000256" key="1">
    <source>
        <dbReference type="SAM" id="Phobius"/>
    </source>
</evidence>
<accession>A0A9D1S3C7</accession>
<comment type="caution">
    <text evidence="2">The sequence shown here is derived from an EMBL/GenBank/DDBJ whole genome shotgun (WGS) entry which is preliminary data.</text>
</comment>
<feature type="transmembrane region" description="Helical" evidence="1">
    <location>
        <begin position="27"/>
        <end position="51"/>
    </location>
</feature>